<dbReference type="Gene3D" id="1.20.1070.10">
    <property type="entry name" value="Rhodopsin 7-helix transmembrane proteins"/>
    <property type="match status" value="1"/>
</dbReference>
<evidence type="ECO:0000256" key="7">
    <source>
        <dbReference type="ARBA" id="ARBA00023040"/>
    </source>
</evidence>
<dbReference type="OrthoDB" id="9387595at2759"/>
<sequence length="314" mass="35463">MKHGGGNKNLTHEEEFILLGLVTAPLSQMVLFVMFSAIYALTITGNLTIIAIIKQEFQLHKPMYFFLANLSFLEIFYTSTIIPNCLMNLLRESKSISFVGCFTQMFFFVGLGGSECALLTVMAYDRYIAICQPLLYSTRMTPSLCVQLLCLSWVCGFLNSLVHTVYTAMLPFCKDHLIRHFFCDIPPLLKLSCRDTYSNELVATFVGGSVVITGFMLTLLSYINILRAVLRIPGEKGRQKAFSTCGSHLIVVTIFFGTIIVTYMLPGSTSYEQKKVLSVMYGVMTPLINPVIYSFRNTDFQKAINKRISQRRLR</sequence>
<evidence type="ECO:0000256" key="10">
    <source>
        <dbReference type="ARBA" id="ARBA00023224"/>
    </source>
</evidence>
<gene>
    <name evidence="14" type="ORF">GDO78_020616</name>
</gene>
<dbReference type="PRINTS" id="PR00245">
    <property type="entry name" value="OLFACTORYR"/>
</dbReference>
<dbReference type="InterPro" id="IPR050516">
    <property type="entry name" value="Olfactory_GPCR"/>
</dbReference>
<comment type="subcellular location">
    <subcellularLocation>
        <location evidence="1 12">Cell membrane</location>
        <topology evidence="1 12">Multi-pass membrane protein</topology>
    </subcellularLocation>
</comment>
<keyword evidence="9 11" id="KW-0675">Receptor</keyword>
<keyword evidence="7 11" id="KW-0297">G-protein coupled receptor</keyword>
<dbReference type="GO" id="GO:0005886">
    <property type="term" value="C:plasma membrane"/>
    <property type="evidence" value="ECO:0007669"/>
    <property type="project" value="UniProtKB-SubCell"/>
</dbReference>
<comment type="similarity">
    <text evidence="11">Belongs to the G-protein coupled receptor 1 family.</text>
</comment>
<keyword evidence="10 11" id="KW-0807">Transducer</keyword>
<evidence type="ECO:0000313" key="15">
    <source>
        <dbReference type="Proteomes" id="UP000770717"/>
    </source>
</evidence>
<feature type="transmembrane region" description="Helical" evidence="12">
    <location>
        <begin position="201"/>
        <end position="225"/>
    </location>
</feature>
<evidence type="ECO:0000256" key="3">
    <source>
        <dbReference type="ARBA" id="ARBA00022606"/>
    </source>
</evidence>
<dbReference type="PROSITE" id="PS50262">
    <property type="entry name" value="G_PROTEIN_RECEP_F1_2"/>
    <property type="match status" value="1"/>
</dbReference>
<keyword evidence="2 12" id="KW-1003">Cell membrane</keyword>
<organism evidence="14 15">
    <name type="scientific">Eleutherodactylus coqui</name>
    <name type="common">Puerto Rican coqui</name>
    <dbReference type="NCBI Taxonomy" id="57060"/>
    <lineage>
        <taxon>Eukaryota</taxon>
        <taxon>Metazoa</taxon>
        <taxon>Chordata</taxon>
        <taxon>Craniata</taxon>
        <taxon>Vertebrata</taxon>
        <taxon>Euteleostomi</taxon>
        <taxon>Amphibia</taxon>
        <taxon>Batrachia</taxon>
        <taxon>Anura</taxon>
        <taxon>Neobatrachia</taxon>
        <taxon>Hyloidea</taxon>
        <taxon>Eleutherodactylidae</taxon>
        <taxon>Eleutherodactylinae</taxon>
        <taxon>Eleutherodactylus</taxon>
        <taxon>Eleutherodactylus</taxon>
    </lineage>
</organism>
<evidence type="ECO:0000256" key="9">
    <source>
        <dbReference type="ARBA" id="ARBA00023170"/>
    </source>
</evidence>
<feature type="transmembrane region" description="Helical" evidence="12">
    <location>
        <begin position="64"/>
        <end position="82"/>
    </location>
</feature>
<dbReference type="PRINTS" id="PR00237">
    <property type="entry name" value="GPCRRHODOPSN"/>
</dbReference>
<dbReference type="InterPro" id="IPR017452">
    <property type="entry name" value="GPCR_Rhodpsn_7TM"/>
</dbReference>
<protein>
    <recommendedName>
        <fullName evidence="12">Olfactory receptor</fullName>
    </recommendedName>
</protein>
<evidence type="ECO:0000256" key="1">
    <source>
        <dbReference type="ARBA" id="ARBA00004651"/>
    </source>
</evidence>
<dbReference type="GO" id="GO:0004984">
    <property type="term" value="F:olfactory receptor activity"/>
    <property type="evidence" value="ECO:0007669"/>
    <property type="project" value="InterPro"/>
</dbReference>
<dbReference type="CDD" id="cd13954">
    <property type="entry name" value="7tmA_OR"/>
    <property type="match status" value="1"/>
</dbReference>
<keyword evidence="3 12" id="KW-0716">Sensory transduction</keyword>
<feature type="transmembrane region" description="Helical" evidence="12">
    <location>
        <begin position="29"/>
        <end position="52"/>
    </location>
</feature>
<reference evidence="14" key="1">
    <citation type="thesis" date="2020" institute="ProQuest LLC" country="789 East Eisenhower Parkway, Ann Arbor, MI, USA">
        <title>Comparative Genomics and Chromosome Evolution.</title>
        <authorList>
            <person name="Mudd A.B."/>
        </authorList>
    </citation>
    <scope>NUCLEOTIDE SEQUENCE</scope>
    <source>
        <strain evidence="14">HN-11 Male</strain>
        <tissue evidence="14">Kidney and liver</tissue>
    </source>
</reference>
<dbReference type="AlphaFoldDB" id="A0A8J6E5Q1"/>
<keyword evidence="5 12" id="KW-0552">Olfaction</keyword>
<feature type="domain" description="G-protein coupled receptors family 1 profile" evidence="13">
    <location>
        <begin position="45"/>
        <end position="293"/>
    </location>
</feature>
<evidence type="ECO:0000259" key="13">
    <source>
        <dbReference type="PROSITE" id="PS50262"/>
    </source>
</evidence>
<evidence type="ECO:0000256" key="11">
    <source>
        <dbReference type="RuleBase" id="RU000688"/>
    </source>
</evidence>
<dbReference type="FunFam" id="1.20.1070.10:FF:000001">
    <property type="entry name" value="Olfactory receptor"/>
    <property type="match status" value="1"/>
</dbReference>
<comment type="caution">
    <text evidence="14">The sequence shown here is derived from an EMBL/GenBank/DDBJ whole genome shotgun (WGS) entry which is preliminary data.</text>
</comment>
<dbReference type="EMBL" id="WNTK01005234">
    <property type="protein sequence ID" value="KAG9464035.1"/>
    <property type="molecule type" value="Genomic_DNA"/>
</dbReference>
<evidence type="ECO:0000256" key="4">
    <source>
        <dbReference type="ARBA" id="ARBA00022692"/>
    </source>
</evidence>
<evidence type="ECO:0000256" key="2">
    <source>
        <dbReference type="ARBA" id="ARBA00022475"/>
    </source>
</evidence>
<dbReference type="PANTHER" id="PTHR26452">
    <property type="entry name" value="OLFACTORY RECEPTOR"/>
    <property type="match status" value="1"/>
</dbReference>
<evidence type="ECO:0000256" key="5">
    <source>
        <dbReference type="ARBA" id="ARBA00022725"/>
    </source>
</evidence>
<name>A0A8J6E5Q1_ELECQ</name>
<dbReference type="InterPro" id="IPR000725">
    <property type="entry name" value="Olfact_rcpt"/>
</dbReference>
<accession>A0A8J6E5Q1</accession>
<feature type="transmembrane region" description="Helical" evidence="12">
    <location>
        <begin position="144"/>
        <end position="162"/>
    </location>
</feature>
<feature type="transmembrane region" description="Helical" evidence="12">
    <location>
        <begin position="246"/>
        <end position="265"/>
    </location>
</feature>
<evidence type="ECO:0000256" key="8">
    <source>
        <dbReference type="ARBA" id="ARBA00023136"/>
    </source>
</evidence>
<dbReference type="GO" id="GO:0004930">
    <property type="term" value="F:G protein-coupled receptor activity"/>
    <property type="evidence" value="ECO:0007669"/>
    <property type="project" value="UniProtKB-KW"/>
</dbReference>
<dbReference type="SUPFAM" id="SSF81321">
    <property type="entry name" value="Family A G protein-coupled receptor-like"/>
    <property type="match status" value="1"/>
</dbReference>
<evidence type="ECO:0000313" key="14">
    <source>
        <dbReference type="EMBL" id="KAG9464035.1"/>
    </source>
</evidence>
<keyword evidence="15" id="KW-1185">Reference proteome</keyword>
<dbReference type="InterPro" id="IPR000276">
    <property type="entry name" value="GPCR_Rhodpsn"/>
</dbReference>
<feature type="transmembrane region" description="Helical" evidence="12">
    <location>
        <begin position="102"/>
        <end position="124"/>
    </location>
</feature>
<keyword evidence="8 12" id="KW-0472">Membrane</keyword>
<evidence type="ECO:0000256" key="6">
    <source>
        <dbReference type="ARBA" id="ARBA00022989"/>
    </source>
</evidence>
<dbReference type="Pfam" id="PF13853">
    <property type="entry name" value="7tm_4"/>
    <property type="match status" value="1"/>
</dbReference>
<feature type="transmembrane region" description="Helical" evidence="12">
    <location>
        <begin position="277"/>
        <end position="295"/>
    </location>
</feature>
<evidence type="ECO:0000256" key="12">
    <source>
        <dbReference type="RuleBase" id="RU363047"/>
    </source>
</evidence>
<keyword evidence="6 12" id="KW-1133">Transmembrane helix</keyword>
<dbReference type="PROSITE" id="PS00237">
    <property type="entry name" value="G_PROTEIN_RECEP_F1_1"/>
    <property type="match status" value="1"/>
</dbReference>
<keyword evidence="4 11" id="KW-0812">Transmembrane</keyword>
<proteinExistence type="inferred from homology"/>
<dbReference type="Proteomes" id="UP000770717">
    <property type="component" value="Unassembled WGS sequence"/>
</dbReference>